<keyword evidence="2" id="KW-1003">Cell membrane</keyword>
<name>A0AAU7UVT0_9NOCA</name>
<evidence type="ECO:0000256" key="4">
    <source>
        <dbReference type="ARBA" id="ARBA00022692"/>
    </source>
</evidence>
<protein>
    <submittedName>
        <fullName evidence="10">Glycosyltransferase family 87 protein</fullName>
        <ecNumber evidence="10">2.4.-.-</ecNumber>
    </submittedName>
</protein>
<evidence type="ECO:0000256" key="2">
    <source>
        <dbReference type="ARBA" id="ARBA00022475"/>
    </source>
</evidence>
<evidence type="ECO:0000256" key="5">
    <source>
        <dbReference type="ARBA" id="ARBA00022989"/>
    </source>
</evidence>
<dbReference type="EMBL" id="CP132970">
    <property type="protein sequence ID" value="XBW03987.1"/>
    <property type="molecule type" value="Genomic_DNA"/>
</dbReference>
<keyword evidence="3 10" id="KW-0808">Transferase</keyword>
<accession>A0AAU7UVT0</accession>
<reference evidence="10" key="1">
    <citation type="submission" date="2023-08" db="EMBL/GenBank/DDBJ databases">
        <title>The novel hydrolase IpcH responsible for the initial isoprocarb degradation step in Rhodococcus sp. D-6.</title>
        <authorList>
            <person name="Zhu Q."/>
        </authorList>
    </citation>
    <scope>NUCLEOTIDE SEQUENCE</scope>
    <source>
        <strain evidence="10">D-6</strain>
    </source>
</reference>
<dbReference type="RefSeq" id="WP_156666236.1">
    <property type="nucleotide sequence ID" value="NZ_CP132970.1"/>
</dbReference>
<feature type="transmembrane region" description="Helical" evidence="9">
    <location>
        <begin position="169"/>
        <end position="192"/>
    </location>
</feature>
<evidence type="ECO:0000256" key="7">
    <source>
        <dbReference type="ARBA" id="ARBA00024033"/>
    </source>
</evidence>
<feature type="transmembrane region" description="Helical" evidence="9">
    <location>
        <begin position="250"/>
        <end position="272"/>
    </location>
</feature>
<feature type="region of interest" description="Disordered" evidence="8">
    <location>
        <begin position="379"/>
        <end position="417"/>
    </location>
</feature>
<organism evidence="10">
    <name type="scientific">Rhodococcus sp. D-6</name>
    <dbReference type="NCBI Taxonomy" id="1387842"/>
    <lineage>
        <taxon>Bacteria</taxon>
        <taxon>Bacillati</taxon>
        <taxon>Actinomycetota</taxon>
        <taxon>Actinomycetes</taxon>
        <taxon>Mycobacteriales</taxon>
        <taxon>Nocardiaceae</taxon>
        <taxon>Rhodococcus</taxon>
    </lineage>
</organism>
<dbReference type="AlphaFoldDB" id="A0AAU7UVT0"/>
<evidence type="ECO:0000256" key="8">
    <source>
        <dbReference type="SAM" id="MobiDB-lite"/>
    </source>
</evidence>
<sequence length="417" mass="44262">MSVLPRLLGAIEPRTARSLPQAATYALWPLAVLIVLQRLWWALSEPFPSGRFLTVYDASFAFITPHLAEHSDPAALSPGAAMLSAPLAVMTPETAWWWWQGCSVGALLTAWCLALRVLHLPMRSPATPVLLGGMFLCGPVTSTLLTADLGAFVLLALTLWLLLAVRHREVVAAITLGAVVALMPVFAALLIVPLLQRRWVQPLLAAAVATALAVPVWIRTGEFGFSALDSTPGSSRSVFAVADYLNLPTAVAILLAATIVAGAVAALVLLYLRREEQPLTVLTANGIVLLASCLLTPIATAAYSLTLVPLVASVVLAGSVLRSWPAWLAVYAFGTDENWSSAHFFAFGTHLEMLRPTLGWMLLLATSLTMLATGHRTPVGPIPDRTMKTSPLEWDSSGGEHDSPTTGSSSAPGPGAY</sequence>
<evidence type="ECO:0000256" key="1">
    <source>
        <dbReference type="ARBA" id="ARBA00004651"/>
    </source>
</evidence>
<evidence type="ECO:0000313" key="10">
    <source>
        <dbReference type="EMBL" id="XBW03987.1"/>
    </source>
</evidence>
<evidence type="ECO:0000256" key="6">
    <source>
        <dbReference type="ARBA" id="ARBA00023136"/>
    </source>
</evidence>
<feature type="transmembrane region" description="Helical" evidence="9">
    <location>
        <begin position="199"/>
        <end position="218"/>
    </location>
</feature>
<feature type="compositionally biased region" description="Low complexity" evidence="8">
    <location>
        <begin position="404"/>
        <end position="417"/>
    </location>
</feature>
<dbReference type="Pfam" id="PF09594">
    <property type="entry name" value="GT87"/>
    <property type="match status" value="1"/>
</dbReference>
<dbReference type="GO" id="GO:0005886">
    <property type="term" value="C:plasma membrane"/>
    <property type="evidence" value="ECO:0007669"/>
    <property type="project" value="UniProtKB-SubCell"/>
</dbReference>
<feature type="transmembrane region" description="Helical" evidence="9">
    <location>
        <begin position="130"/>
        <end position="163"/>
    </location>
</feature>
<dbReference type="KEGG" id="rhox:RBB84_22535"/>
<dbReference type="InterPro" id="IPR018584">
    <property type="entry name" value="GT87"/>
</dbReference>
<comment type="similarity">
    <text evidence="7">Belongs to the glycosyltransferase 87 family.</text>
</comment>
<keyword evidence="5 9" id="KW-1133">Transmembrane helix</keyword>
<gene>
    <name evidence="10" type="ORF">RBB84_22535</name>
</gene>
<evidence type="ECO:0000256" key="3">
    <source>
        <dbReference type="ARBA" id="ARBA00022679"/>
    </source>
</evidence>
<proteinExistence type="inferred from homology"/>
<feature type="transmembrane region" description="Helical" evidence="9">
    <location>
        <begin position="96"/>
        <end position="118"/>
    </location>
</feature>
<feature type="transmembrane region" description="Helical" evidence="9">
    <location>
        <begin position="354"/>
        <end position="373"/>
    </location>
</feature>
<keyword evidence="4 9" id="KW-0812">Transmembrane</keyword>
<evidence type="ECO:0000256" key="9">
    <source>
        <dbReference type="SAM" id="Phobius"/>
    </source>
</evidence>
<keyword evidence="10" id="KW-0328">Glycosyltransferase</keyword>
<keyword evidence="6 9" id="KW-0472">Membrane</keyword>
<feature type="transmembrane region" description="Helical" evidence="9">
    <location>
        <begin position="279"/>
        <end position="304"/>
    </location>
</feature>
<comment type="subcellular location">
    <subcellularLocation>
        <location evidence="1">Cell membrane</location>
        <topology evidence="1">Multi-pass membrane protein</topology>
    </subcellularLocation>
</comment>
<dbReference type="EC" id="2.4.-.-" evidence="10"/>
<dbReference type="GO" id="GO:0016758">
    <property type="term" value="F:hexosyltransferase activity"/>
    <property type="evidence" value="ECO:0007669"/>
    <property type="project" value="InterPro"/>
</dbReference>
<feature type="transmembrane region" description="Helical" evidence="9">
    <location>
        <begin position="22"/>
        <end position="43"/>
    </location>
</feature>